<dbReference type="GO" id="GO:0005615">
    <property type="term" value="C:extracellular space"/>
    <property type="evidence" value="ECO:0007669"/>
    <property type="project" value="TreeGrafter"/>
</dbReference>
<dbReference type="PANTHER" id="PTHR10900">
    <property type="entry name" value="PERIOSTIN-RELATED"/>
    <property type="match status" value="1"/>
</dbReference>
<dbReference type="Proteomes" id="UP000027195">
    <property type="component" value="Unassembled WGS sequence"/>
</dbReference>
<dbReference type="PROSITE" id="PS50213">
    <property type="entry name" value="FAS1"/>
    <property type="match status" value="2"/>
</dbReference>
<dbReference type="OrthoDB" id="286301at2759"/>
<evidence type="ECO:0000313" key="4">
    <source>
        <dbReference type="Proteomes" id="UP000027195"/>
    </source>
</evidence>
<dbReference type="InterPro" id="IPR036378">
    <property type="entry name" value="FAS1_dom_sf"/>
</dbReference>
<dbReference type="GO" id="GO:0016236">
    <property type="term" value="P:macroautophagy"/>
    <property type="evidence" value="ECO:0007669"/>
    <property type="project" value="TreeGrafter"/>
</dbReference>
<dbReference type="SMART" id="SM00554">
    <property type="entry name" value="FAS1"/>
    <property type="match status" value="2"/>
</dbReference>
<dbReference type="HOGENOM" id="CLU_033355_1_0_1"/>
<feature type="signal peptide" evidence="1">
    <location>
        <begin position="1"/>
        <end position="17"/>
    </location>
</feature>
<evidence type="ECO:0000259" key="2">
    <source>
        <dbReference type="PROSITE" id="PS50213"/>
    </source>
</evidence>
<feature type="domain" description="FAS1" evidence="2">
    <location>
        <begin position="25"/>
        <end position="168"/>
    </location>
</feature>
<accession>A0A067MPM4</accession>
<proteinExistence type="predicted"/>
<dbReference type="GO" id="GO:0000329">
    <property type="term" value="C:fungal-type vacuole membrane"/>
    <property type="evidence" value="ECO:0007669"/>
    <property type="project" value="TreeGrafter"/>
</dbReference>
<dbReference type="Pfam" id="PF02469">
    <property type="entry name" value="Fasciclin"/>
    <property type="match status" value="2"/>
</dbReference>
<keyword evidence="1" id="KW-0732">Signal</keyword>
<dbReference type="PANTHER" id="PTHR10900:SF77">
    <property type="entry name" value="FI19380P1"/>
    <property type="match status" value="1"/>
</dbReference>
<gene>
    <name evidence="3" type="ORF">BOTBODRAFT_155520</name>
</gene>
<dbReference type="SUPFAM" id="SSF82153">
    <property type="entry name" value="FAS1 domain"/>
    <property type="match status" value="2"/>
</dbReference>
<dbReference type="AlphaFoldDB" id="A0A067MPM4"/>
<feature type="domain" description="FAS1" evidence="2">
    <location>
        <begin position="170"/>
        <end position="299"/>
    </location>
</feature>
<dbReference type="InParanoid" id="A0A067MPM4"/>
<dbReference type="InterPro" id="IPR000782">
    <property type="entry name" value="FAS1_domain"/>
</dbReference>
<reference evidence="4" key="1">
    <citation type="journal article" date="2014" name="Proc. Natl. Acad. Sci. U.S.A.">
        <title>Extensive sampling of basidiomycete genomes demonstrates inadequacy of the white-rot/brown-rot paradigm for wood decay fungi.</title>
        <authorList>
            <person name="Riley R."/>
            <person name="Salamov A.A."/>
            <person name="Brown D.W."/>
            <person name="Nagy L.G."/>
            <person name="Floudas D."/>
            <person name="Held B.W."/>
            <person name="Levasseur A."/>
            <person name="Lombard V."/>
            <person name="Morin E."/>
            <person name="Otillar R."/>
            <person name="Lindquist E.A."/>
            <person name="Sun H."/>
            <person name="LaButti K.M."/>
            <person name="Schmutz J."/>
            <person name="Jabbour D."/>
            <person name="Luo H."/>
            <person name="Baker S.E."/>
            <person name="Pisabarro A.G."/>
            <person name="Walton J.D."/>
            <person name="Blanchette R.A."/>
            <person name="Henrissat B."/>
            <person name="Martin F."/>
            <person name="Cullen D."/>
            <person name="Hibbett D.S."/>
            <person name="Grigoriev I.V."/>
        </authorList>
    </citation>
    <scope>NUCLEOTIDE SEQUENCE [LARGE SCALE GENOMIC DNA]</scope>
    <source>
        <strain evidence="4">FD-172 SS1</strain>
    </source>
</reference>
<keyword evidence="4" id="KW-1185">Reference proteome</keyword>
<evidence type="ECO:0000256" key="1">
    <source>
        <dbReference type="SAM" id="SignalP"/>
    </source>
</evidence>
<protein>
    <recommendedName>
        <fullName evidence="2">FAS1 domain-containing protein</fullName>
    </recommendedName>
</protein>
<sequence length="369" mass="36879">MRSSILIPLVAASFGVAQNVNSTYVTGLVNALNGWGLTSLTSGLTSLSSDPTTQALLARLPNGTRTIFAPNNAALAAAGGAPFNGSTLAYHILSGTFTANNIAKDPAHTIGRTFLNGSLVQLEGNEPQVLALQGSNTTLFACNQPNTTSILESNVYQNLVVHTIDNVLVIPQTPAVLLGLSNFSSLASVAGPALPAIEAAHGITIFAPTNDAFTAAQSSLGGANSSTVTNILENHIINGTALYSSEFGSGTHVSNGGQQLTFNTNSSGTFVTSGPSTAQVITSDVLMSNGVVHVINGVLLNSNFNPTAASSAYAAATSSAGTSGVAPTNTGPIAGSGGNNGGHNGAIGVNPVSALFAFVGVAAGALFVL</sequence>
<dbReference type="Gene3D" id="2.30.180.10">
    <property type="entry name" value="FAS1 domain"/>
    <property type="match status" value="2"/>
</dbReference>
<name>A0A067MPM4_BOTB1</name>
<dbReference type="InterPro" id="IPR050904">
    <property type="entry name" value="Adhesion/Biosynth-related"/>
</dbReference>
<organism evidence="3 4">
    <name type="scientific">Botryobasidium botryosum (strain FD-172 SS1)</name>
    <dbReference type="NCBI Taxonomy" id="930990"/>
    <lineage>
        <taxon>Eukaryota</taxon>
        <taxon>Fungi</taxon>
        <taxon>Dikarya</taxon>
        <taxon>Basidiomycota</taxon>
        <taxon>Agaricomycotina</taxon>
        <taxon>Agaricomycetes</taxon>
        <taxon>Cantharellales</taxon>
        <taxon>Botryobasidiaceae</taxon>
        <taxon>Botryobasidium</taxon>
    </lineage>
</organism>
<feature type="chain" id="PRO_5001641544" description="FAS1 domain-containing protein" evidence="1">
    <location>
        <begin position="18"/>
        <end position="369"/>
    </location>
</feature>
<dbReference type="EMBL" id="KL198023">
    <property type="protein sequence ID" value="KDQ17509.1"/>
    <property type="molecule type" value="Genomic_DNA"/>
</dbReference>
<dbReference type="STRING" id="930990.A0A067MPM4"/>
<evidence type="ECO:0000313" key="3">
    <source>
        <dbReference type="EMBL" id="KDQ17509.1"/>
    </source>
</evidence>